<evidence type="ECO:0000313" key="1">
    <source>
        <dbReference type="EMBL" id="CAG8664201.1"/>
    </source>
</evidence>
<evidence type="ECO:0000313" key="2">
    <source>
        <dbReference type="Proteomes" id="UP000789525"/>
    </source>
</evidence>
<keyword evidence="2" id="KW-1185">Reference proteome</keyword>
<sequence>LAMHHGGPPTSSQKWLSHGTFKVCLSLCKANYNMEPKATSLYATQLLSRHAAPVVLSGDHLGISYSDENGADPNEIFLAVLAVLARVERAMAVGDSIQRLSIDHPPLLYLLCPLLLLSTSLPIPHLESTVHLASSLKHRADPDEFDHPFRFLMSSKKIAVLSVLATALGVSGQCACSPLALHSPPSLPMLVPCPFSRPAINLLTLQTGPQQPSPDHGTRPSRSVSSSIRIIVSVTEFSFLPFSLQNNFLSGRTSVSIPVRATGTNQCGTANNDTSLCQNVYVNNIKDFCLWGPQQPNSGSDVATANLDEALVSSRRALSTLLISSRRPTISRSLVLATFKISTLPLVMQEESWIPTALVRHFSVMITLSHSLTDGLGNPHGGLVFTNHWNNGTNGLGEQIHEWTNFMSVNEYCIRVCKEGPGAAMWCQHIYDVTGCKWNMPGNYDDGFTSCKGDSPMGLYPQADGSTSTFHQGEGATPPPTYDSSTLYATATPTPTTTVSTTGSRPVSSGPAPTNSGSTGAGVQGVAAMPFMMATSLIGLVVALGIIF</sequence>
<proteinExistence type="predicted"/>
<reference evidence="1" key="1">
    <citation type="submission" date="2021-06" db="EMBL/GenBank/DDBJ databases">
        <authorList>
            <person name="Kallberg Y."/>
            <person name="Tangrot J."/>
            <person name="Rosling A."/>
        </authorList>
    </citation>
    <scope>NUCLEOTIDE SEQUENCE</scope>
    <source>
        <strain evidence="1">CL356</strain>
    </source>
</reference>
<name>A0ACA9NPK3_9GLOM</name>
<gene>
    <name evidence="1" type="ORF">ACOLOM_LOCUS8697</name>
</gene>
<protein>
    <submittedName>
        <fullName evidence="1">16765_t:CDS:1</fullName>
    </submittedName>
</protein>
<comment type="caution">
    <text evidence="1">The sequence shown here is derived from an EMBL/GenBank/DDBJ whole genome shotgun (WGS) entry which is preliminary data.</text>
</comment>
<accession>A0ACA9NPK3</accession>
<dbReference type="EMBL" id="CAJVPT010023219">
    <property type="protein sequence ID" value="CAG8664201.1"/>
    <property type="molecule type" value="Genomic_DNA"/>
</dbReference>
<feature type="non-terminal residue" evidence="1">
    <location>
        <position position="1"/>
    </location>
</feature>
<organism evidence="1 2">
    <name type="scientific">Acaulospora colombiana</name>
    <dbReference type="NCBI Taxonomy" id="27376"/>
    <lineage>
        <taxon>Eukaryota</taxon>
        <taxon>Fungi</taxon>
        <taxon>Fungi incertae sedis</taxon>
        <taxon>Mucoromycota</taxon>
        <taxon>Glomeromycotina</taxon>
        <taxon>Glomeromycetes</taxon>
        <taxon>Diversisporales</taxon>
        <taxon>Acaulosporaceae</taxon>
        <taxon>Acaulospora</taxon>
    </lineage>
</organism>
<dbReference type="Proteomes" id="UP000789525">
    <property type="component" value="Unassembled WGS sequence"/>
</dbReference>